<feature type="compositionally biased region" description="Basic and acidic residues" evidence="1">
    <location>
        <begin position="110"/>
        <end position="121"/>
    </location>
</feature>
<organism evidence="2 3">
    <name type="scientific">Colletotrichum musicola</name>
    <dbReference type="NCBI Taxonomy" id="2175873"/>
    <lineage>
        <taxon>Eukaryota</taxon>
        <taxon>Fungi</taxon>
        <taxon>Dikarya</taxon>
        <taxon>Ascomycota</taxon>
        <taxon>Pezizomycotina</taxon>
        <taxon>Sordariomycetes</taxon>
        <taxon>Hypocreomycetidae</taxon>
        <taxon>Glomerellales</taxon>
        <taxon>Glomerellaceae</taxon>
        <taxon>Colletotrichum</taxon>
        <taxon>Colletotrichum orchidearum species complex</taxon>
    </lineage>
</organism>
<accession>A0A8H6NC76</accession>
<reference evidence="2" key="1">
    <citation type="journal article" date="2020" name="Phytopathology">
        <title>Genome Sequence Resources of Colletotrichum truncatum, C. plurivorum, C. musicola, and C. sojae: Four Species Pathogenic to Soybean (Glycine max).</title>
        <authorList>
            <person name="Rogerio F."/>
            <person name="Boufleur T.R."/>
            <person name="Ciampi-Guillardi M."/>
            <person name="Sukno S.A."/>
            <person name="Thon M.R."/>
            <person name="Massola Junior N.S."/>
            <person name="Baroncelli R."/>
        </authorList>
    </citation>
    <scope>NUCLEOTIDE SEQUENCE</scope>
    <source>
        <strain evidence="2">LFN0074</strain>
    </source>
</reference>
<dbReference type="AlphaFoldDB" id="A0A8H6NC76"/>
<feature type="compositionally biased region" description="Polar residues" evidence="1">
    <location>
        <begin position="16"/>
        <end position="30"/>
    </location>
</feature>
<proteinExistence type="predicted"/>
<sequence length="121" mass="13432">MQSAHRRTQPAAPRLASQSDHGPITRSRSQPAMHRRSDRRSVKRCGRRQPAPAQRVMQEKKSSRTSPHDRAARPSTAGGAASQLAVLERRSASPRHLQTKERTTWGGTETSERAFEGDVAQ</sequence>
<feature type="compositionally biased region" description="Basic residues" evidence="1">
    <location>
        <begin position="33"/>
        <end position="47"/>
    </location>
</feature>
<evidence type="ECO:0000313" key="3">
    <source>
        <dbReference type="Proteomes" id="UP000639643"/>
    </source>
</evidence>
<feature type="compositionally biased region" description="Basic and acidic residues" evidence="1">
    <location>
        <begin position="57"/>
        <end position="72"/>
    </location>
</feature>
<keyword evidence="3" id="KW-1185">Reference proteome</keyword>
<name>A0A8H6NC76_9PEZI</name>
<comment type="caution">
    <text evidence="2">The sequence shown here is derived from an EMBL/GenBank/DDBJ whole genome shotgun (WGS) entry which is preliminary data.</text>
</comment>
<dbReference type="EMBL" id="WIGM01000346">
    <property type="protein sequence ID" value="KAF6828167.1"/>
    <property type="molecule type" value="Genomic_DNA"/>
</dbReference>
<evidence type="ECO:0000313" key="2">
    <source>
        <dbReference type="EMBL" id="KAF6828167.1"/>
    </source>
</evidence>
<protein>
    <submittedName>
        <fullName evidence="2">Uncharacterized protein</fullName>
    </submittedName>
</protein>
<evidence type="ECO:0000256" key="1">
    <source>
        <dbReference type="SAM" id="MobiDB-lite"/>
    </source>
</evidence>
<dbReference type="Proteomes" id="UP000639643">
    <property type="component" value="Unassembled WGS sequence"/>
</dbReference>
<gene>
    <name evidence="2" type="ORF">CMUS01_08694</name>
</gene>
<feature type="region of interest" description="Disordered" evidence="1">
    <location>
        <begin position="1"/>
        <end position="121"/>
    </location>
</feature>